<dbReference type="Pfam" id="PF09721">
    <property type="entry name" value="Exosortase_EpsH"/>
    <property type="match status" value="1"/>
</dbReference>
<dbReference type="GO" id="GO:0005886">
    <property type="term" value="C:plasma membrane"/>
    <property type="evidence" value="ECO:0007669"/>
    <property type="project" value="UniProtKB-SubCell"/>
</dbReference>
<keyword evidence="2" id="KW-1003">Cell membrane</keyword>
<dbReference type="NCBIfam" id="TIGR04178">
    <property type="entry name" value="exo_archaeo"/>
    <property type="match status" value="1"/>
</dbReference>
<evidence type="ECO:0000256" key="1">
    <source>
        <dbReference type="ARBA" id="ARBA00004651"/>
    </source>
</evidence>
<evidence type="ECO:0000256" key="4">
    <source>
        <dbReference type="ARBA" id="ARBA00022692"/>
    </source>
</evidence>
<keyword evidence="5" id="KW-0378">Hydrolase</keyword>
<keyword evidence="6 8" id="KW-1133">Transmembrane helix</keyword>
<proteinExistence type="predicted"/>
<feature type="transmembrane region" description="Helical" evidence="8">
    <location>
        <begin position="254"/>
        <end position="271"/>
    </location>
</feature>
<dbReference type="EMBL" id="LAZR01002391">
    <property type="protein sequence ID" value="KKN30634.1"/>
    <property type="molecule type" value="Genomic_DNA"/>
</dbReference>
<feature type="transmembrane region" description="Helical" evidence="8">
    <location>
        <begin position="292"/>
        <end position="311"/>
    </location>
</feature>
<protein>
    <recommendedName>
        <fullName evidence="10">Methanolan biosynthesis EpsI domain-containing protein</fullName>
    </recommendedName>
</protein>
<keyword evidence="3" id="KW-0645">Protease</keyword>
<dbReference type="InterPro" id="IPR026392">
    <property type="entry name" value="Exo/Archaeosortase_dom"/>
</dbReference>
<comment type="subcellular location">
    <subcellularLocation>
        <location evidence="1">Cell membrane</location>
        <topology evidence="1">Multi-pass membrane protein</topology>
    </subcellularLocation>
</comment>
<evidence type="ECO:0000256" key="5">
    <source>
        <dbReference type="ARBA" id="ARBA00022801"/>
    </source>
</evidence>
<feature type="transmembrane region" description="Helical" evidence="8">
    <location>
        <begin position="12"/>
        <end position="31"/>
    </location>
</feature>
<keyword evidence="7 8" id="KW-0472">Membrane</keyword>
<reference evidence="9" key="1">
    <citation type="journal article" date="2015" name="Nature">
        <title>Complex archaea that bridge the gap between prokaryotes and eukaryotes.</title>
        <authorList>
            <person name="Spang A."/>
            <person name="Saw J.H."/>
            <person name="Jorgensen S.L."/>
            <person name="Zaremba-Niedzwiedzka K."/>
            <person name="Martijn J."/>
            <person name="Lind A.E."/>
            <person name="van Eijk R."/>
            <person name="Schleper C."/>
            <person name="Guy L."/>
            <person name="Ettema T.J."/>
        </authorList>
    </citation>
    <scope>NUCLEOTIDE SEQUENCE</scope>
</reference>
<organism evidence="9">
    <name type="scientific">marine sediment metagenome</name>
    <dbReference type="NCBI Taxonomy" id="412755"/>
    <lineage>
        <taxon>unclassified sequences</taxon>
        <taxon>metagenomes</taxon>
        <taxon>ecological metagenomes</taxon>
    </lineage>
</organism>
<evidence type="ECO:0000313" key="9">
    <source>
        <dbReference type="EMBL" id="KKN30634.1"/>
    </source>
</evidence>
<dbReference type="AlphaFoldDB" id="A0A0F9PKB5"/>
<feature type="transmembrane region" description="Helical" evidence="8">
    <location>
        <begin position="213"/>
        <end position="242"/>
    </location>
</feature>
<evidence type="ECO:0008006" key="10">
    <source>
        <dbReference type="Google" id="ProtNLM"/>
    </source>
</evidence>
<evidence type="ECO:0000256" key="2">
    <source>
        <dbReference type="ARBA" id="ARBA00022475"/>
    </source>
</evidence>
<dbReference type="GO" id="GO:0008233">
    <property type="term" value="F:peptidase activity"/>
    <property type="evidence" value="ECO:0007669"/>
    <property type="project" value="UniProtKB-KW"/>
</dbReference>
<evidence type="ECO:0000256" key="8">
    <source>
        <dbReference type="SAM" id="Phobius"/>
    </source>
</evidence>
<feature type="transmembrane region" description="Helical" evidence="8">
    <location>
        <begin position="74"/>
        <end position="93"/>
    </location>
</feature>
<feature type="transmembrane region" description="Helical" evidence="8">
    <location>
        <begin position="43"/>
        <end position="62"/>
    </location>
</feature>
<keyword evidence="4 8" id="KW-0812">Transmembrane</keyword>
<name>A0A0F9PKB5_9ZZZZ</name>
<evidence type="ECO:0000256" key="3">
    <source>
        <dbReference type="ARBA" id="ARBA00022670"/>
    </source>
</evidence>
<feature type="transmembrane region" description="Helical" evidence="8">
    <location>
        <begin position="150"/>
        <end position="168"/>
    </location>
</feature>
<gene>
    <name evidence="9" type="ORF">LCGC14_0832020</name>
</gene>
<dbReference type="InterPro" id="IPR019127">
    <property type="entry name" value="Exosortase"/>
</dbReference>
<feature type="transmembrane region" description="Helical" evidence="8">
    <location>
        <begin position="188"/>
        <end position="206"/>
    </location>
</feature>
<evidence type="ECO:0000256" key="6">
    <source>
        <dbReference type="ARBA" id="ARBA00022989"/>
    </source>
</evidence>
<comment type="caution">
    <text evidence="9">The sequence shown here is derived from an EMBL/GenBank/DDBJ whole genome shotgun (WGS) entry which is preliminary data.</text>
</comment>
<dbReference type="GO" id="GO:0006508">
    <property type="term" value="P:proteolysis"/>
    <property type="evidence" value="ECO:0007669"/>
    <property type="project" value="UniProtKB-KW"/>
</dbReference>
<evidence type="ECO:0000256" key="7">
    <source>
        <dbReference type="ARBA" id="ARBA00023136"/>
    </source>
</evidence>
<sequence length="473" mass="52719">MLRKILDNLPLSRPYLVVTAISVLIFYPTWIRLAEASLDFEQAGPHALATAFIFLGLLLVHPPVHENRQTPLKPYHLAGAALLIATTLIWGLLELVRIDTLTYLMLPTGLIVSAWALLGLSRTLTFLPYTLLLSLSLPIWADIAPALVDLASAVVGTLVGWFGMTAFIEGNSITLPYGRLIIADGCSGYRYLAMSIMLAMMTSILNDYRWRGWLITLLVAAVLGLIANWVRITILVAVAYQTDMQSDMISDHDMMGWIVFAVFILPALYFSPVHKRKPGENRPSKMSVFNKTGVIAVVIAIALGPIALTMMQRPGLPAAPWALELSGAKPTNTGDLPIALGLPDTLNQQAWRSGDLWVLLAQSQKITADEKLVPYLPLMFDTSLWQLQETFQPGLRRYRNIMTREEIVIGQRFQTGTQRSWSYKEAKLLQIPALLAQEKQFALILFQMKCNFRSCDLAKERVQQAMTSAQLVR</sequence>
<accession>A0A0F9PKB5</accession>